<dbReference type="EMBL" id="BAABIL010000173">
    <property type="protein sequence ID" value="GAA4973149.1"/>
    <property type="molecule type" value="Genomic_DNA"/>
</dbReference>
<dbReference type="SUPFAM" id="SSF54001">
    <property type="entry name" value="Cysteine proteinases"/>
    <property type="match status" value="1"/>
</dbReference>
<gene>
    <name evidence="2" type="ORF">GCM10023225_13200</name>
</gene>
<dbReference type="PANTHER" id="PTHR33490:SF12">
    <property type="entry name" value="BLL5557 PROTEIN"/>
    <property type="match status" value="1"/>
</dbReference>
<dbReference type="Gene3D" id="2.60.40.2250">
    <property type="match status" value="1"/>
</dbReference>
<evidence type="ECO:0000259" key="1">
    <source>
        <dbReference type="SMART" id="SM00460"/>
    </source>
</evidence>
<evidence type="ECO:0000313" key="2">
    <source>
        <dbReference type="EMBL" id="GAA4973149.1"/>
    </source>
</evidence>
<dbReference type="Gene3D" id="3.10.620.30">
    <property type="match status" value="1"/>
</dbReference>
<dbReference type="InterPro" id="IPR038765">
    <property type="entry name" value="Papain-like_cys_pep_sf"/>
</dbReference>
<feature type="domain" description="Transglutaminase-like" evidence="1">
    <location>
        <begin position="159"/>
        <end position="219"/>
    </location>
</feature>
<organism evidence="2 3">
    <name type="scientific">Kineococcus glutinatus</name>
    <dbReference type="NCBI Taxonomy" id="1070872"/>
    <lineage>
        <taxon>Bacteria</taxon>
        <taxon>Bacillati</taxon>
        <taxon>Actinomycetota</taxon>
        <taxon>Actinomycetes</taxon>
        <taxon>Kineosporiales</taxon>
        <taxon>Kineosporiaceae</taxon>
        <taxon>Kineococcus</taxon>
    </lineage>
</organism>
<reference evidence="3" key="1">
    <citation type="journal article" date="2019" name="Int. J. Syst. Evol. Microbiol.">
        <title>The Global Catalogue of Microorganisms (GCM) 10K type strain sequencing project: providing services to taxonomists for standard genome sequencing and annotation.</title>
        <authorList>
            <consortium name="The Broad Institute Genomics Platform"/>
            <consortium name="The Broad Institute Genome Sequencing Center for Infectious Disease"/>
            <person name="Wu L."/>
            <person name="Ma J."/>
        </authorList>
    </citation>
    <scope>NUCLEOTIDE SEQUENCE [LARGE SCALE GENOMIC DNA]</scope>
    <source>
        <strain evidence="3">JCM 18126</strain>
    </source>
</reference>
<dbReference type="RefSeq" id="WP_345711625.1">
    <property type="nucleotide sequence ID" value="NZ_BAABIL010000173.1"/>
</dbReference>
<name>A0ABP9HLC0_9ACTN</name>
<dbReference type="PANTHER" id="PTHR33490">
    <property type="entry name" value="BLR5614 PROTEIN-RELATED"/>
    <property type="match status" value="1"/>
</dbReference>
<proteinExistence type="predicted"/>
<keyword evidence="3" id="KW-1185">Reference proteome</keyword>
<dbReference type="Pfam" id="PF01841">
    <property type="entry name" value="Transglut_core"/>
    <property type="match status" value="1"/>
</dbReference>
<accession>A0ABP9HLC0</accession>
<dbReference type="Proteomes" id="UP001501195">
    <property type="component" value="Unassembled WGS sequence"/>
</dbReference>
<comment type="caution">
    <text evidence="2">The sequence shown here is derived from an EMBL/GenBank/DDBJ whole genome shotgun (WGS) entry which is preliminary data.</text>
</comment>
<protein>
    <submittedName>
        <fullName evidence="2">Transglutaminase family protein</fullName>
    </submittedName>
</protein>
<dbReference type="InterPro" id="IPR002931">
    <property type="entry name" value="Transglutaminase-like"/>
</dbReference>
<sequence length="274" mass="29359">MSPTDPFGTAVRASLVLSARTRVECALQVAVARRRGVEVLEESLAVTREGEPVELLEDVDRLGGRLHAFSAGKGTTRVDYSARVRVDPGAADTALTPRERWQFTRPSRYCESDRLAAVAAAEFVGTDRAELPAAVTAWVHERLDYVSGSSDPTDGAVDTLLAGQGVCRDHAHLVVALLRALDVPARLVAVYAPGLEPMDFHAVVEAAPDDRWQLQDATRLAPRASLLRISTGRDAADTAFLSNTGITTLEEMEVLAVAEGDLPAEEPAALVRLA</sequence>
<evidence type="ECO:0000313" key="3">
    <source>
        <dbReference type="Proteomes" id="UP001501195"/>
    </source>
</evidence>
<dbReference type="SMART" id="SM00460">
    <property type="entry name" value="TGc"/>
    <property type="match status" value="1"/>
</dbReference>